<keyword evidence="1" id="KW-0479">Metal-binding</keyword>
<dbReference type="GO" id="GO:0008270">
    <property type="term" value="F:zinc ion binding"/>
    <property type="evidence" value="ECO:0007669"/>
    <property type="project" value="UniProtKB-KW"/>
</dbReference>
<protein>
    <recommendedName>
        <fullName evidence="5">MYND-type domain-containing protein</fullName>
    </recommendedName>
</protein>
<keyword evidence="2 4" id="KW-0863">Zinc-finger</keyword>
<evidence type="ECO:0000256" key="3">
    <source>
        <dbReference type="ARBA" id="ARBA00022833"/>
    </source>
</evidence>
<dbReference type="Gene3D" id="6.10.140.2220">
    <property type="match status" value="1"/>
</dbReference>
<dbReference type="PROSITE" id="PS50865">
    <property type="entry name" value="ZF_MYND_2"/>
    <property type="match status" value="1"/>
</dbReference>
<evidence type="ECO:0000256" key="2">
    <source>
        <dbReference type="ARBA" id="ARBA00022771"/>
    </source>
</evidence>
<reference evidence="6" key="1">
    <citation type="submission" date="2018-10" db="EMBL/GenBank/DDBJ databases">
        <title>Fifty Aureobasidium pullulans genomes reveal a recombining polyextremotolerant generalist.</title>
        <authorList>
            <person name="Gostincar C."/>
            <person name="Turk M."/>
            <person name="Zajc J."/>
            <person name="Gunde-Cimerman N."/>
        </authorList>
    </citation>
    <scope>NUCLEOTIDE SEQUENCE [LARGE SCALE GENOMIC DNA]</scope>
    <source>
        <strain evidence="6">EXF-10085</strain>
    </source>
</reference>
<dbReference type="SUPFAM" id="SSF144232">
    <property type="entry name" value="HIT/MYND zinc finger-like"/>
    <property type="match status" value="1"/>
</dbReference>
<sequence length="446" mass="50926">MSTPSLLHKLVCRRLCASGAVANKTPDLLPSNHSPISSFSNLLLSLSHSSSCHVTESLSHSKNTAMASLINNCSICAKPGKACSVCKNSFYCSHECQKADWKTHRMLCGTFKDFADTYRPTPDHKRSICFPEDGDGSKFIWLETYPEETWRLPDLESFHIPIEDTARRRIPSTFVSEIDQEHSTWIYFRDSFHHDGSKINRSINNLTSGKPSVIWKGPVVVYRQQGLEYDPDVYIYRDMDTTDLRLLVAFFCYCDHTRAVRINCSFSQQTFGRPVFEAFFLHDRDFNKHMVHGHPSPVAHRIGLQIWSAETALDRKPIDPGVAINTMFAASLHLSCELDDKADYDIWGQSAQGWDACKEDTIVLRPDQKPLCPKYVEALCAWCRDDLQPLMLKVKEFGGSDSLKKEVVAQITQENFEAFKERYEKEGRIAKYRRHQERGARRRGGS</sequence>
<organism evidence="6">
    <name type="scientific">Aureobasidium pullulans</name>
    <name type="common">Black yeast</name>
    <name type="synonym">Pullularia pullulans</name>
    <dbReference type="NCBI Taxonomy" id="5580"/>
    <lineage>
        <taxon>Eukaryota</taxon>
        <taxon>Fungi</taxon>
        <taxon>Dikarya</taxon>
        <taxon>Ascomycota</taxon>
        <taxon>Pezizomycotina</taxon>
        <taxon>Dothideomycetes</taxon>
        <taxon>Dothideomycetidae</taxon>
        <taxon>Dothideales</taxon>
        <taxon>Saccotheciaceae</taxon>
        <taxon>Aureobasidium</taxon>
    </lineage>
</organism>
<feature type="domain" description="MYND-type" evidence="5">
    <location>
        <begin position="73"/>
        <end position="108"/>
    </location>
</feature>
<evidence type="ECO:0000313" key="6">
    <source>
        <dbReference type="EMBL" id="THX10438.1"/>
    </source>
</evidence>
<proteinExistence type="predicted"/>
<dbReference type="InterPro" id="IPR002893">
    <property type="entry name" value="Znf_MYND"/>
</dbReference>
<comment type="caution">
    <text evidence="6">The sequence shown here is derived from an EMBL/GenBank/DDBJ whole genome shotgun (WGS) entry which is preliminary data.</text>
</comment>
<dbReference type="Pfam" id="PF01753">
    <property type="entry name" value="zf-MYND"/>
    <property type="match status" value="1"/>
</dbReference>
<keyword evidence="3" id="KW-0862">Zinc</keyword>
<name>A0A4V4J0W6_AURPU</name>
<evidence type="ECO:0000256" key="4">
    <source>
        <dbReference type="PROSITE-ProRule" id="PRU00134"/>
    </source>
</evidence>
<evidence type="ECO:0000256" key="1">
    <source>
        <dbReference type="ARBA" id="ARBA00022723"/>
    </source>
</evidence>
<evidence type="ECO:0000259" key="5">
    <source>
        <dbReference type="PROSITE" id="PS50865"/>
    </source>
</evidence>
<gene>
    <name evidence="6" type="ORF">D6D13_05417</name>
</gene>
<accession>A0A4V4J0W6</accession>
<dbReference type="EMBL" id="QZAS01000017">
    <property type="protein sequence ID" value="THX10438.1"/>
    <property type="molecule type" value="Genomic_DNA"/>
</dbReference>
<dbReference type="AlphaFoldDB" id="A0A4V4J0W6"/>